<gene>
    <name evidence="2" type="ORF">Cob_v002257</name>
</gene>
<dbReference type="Proteomes" id="UP000014480">
    <property type="component" value="Unassembled WGS sequence"/>
</dbReference>
<feature type="compositionally biased region" description="Basic and acidic residues" evidence="1">
    <location>
        <begin position="19"/>
        <end position="28"/>
    </location>
</feature>
<organism evidence="2 3">
    <name type="scientific">Colletotrichum orbiculare (strain 104-T / ATCC 96160 / CBS 514.97 / LARS 414 / MAFF 240422)</name>
    <name type="common">Cucumber anthracnose fungus</name>
    <name type="synonym">Colletotrichum lagenarium</name>
    <dbReference type="NCBI Taxonomy" id="1213857"/>
    <lineage>
        <taxon>Eukaryota</taxon>
        <taxon>Fungi</taxon>
        <taxon>Dikarya</taxon>
        <taxon>Ascomycota</taxon>
        <taxon>Pezizomycotina</taxon>
        <taxon>Sordariomycetes</taxon>
        <taxon>Hypocreomycetidae</taxon>
        <taxon>Glomerellales</taxon>
        <taxon>Glomerellaceae</taxon>
        <taxon>Colletotrichum</taxon>
        <taxon>Colletotrichum orbiculare species complex</taxon>
    </lineage>
</organism>
<feature type="region of interest" description="Disordered" evidence="1">
    <location>
        <begin position="1"/>
        <end position="35"/>
    </location>
</feature>
<evidence type="ECO:0000313" key="2">
    <source>
        <dbReference type="EMBL" id="TDZ24573.1"/>
    </source>
</evidence>
<dbReference type="AlphaFoldDB" id="A0A484G2X6"/>
<accession>A0A484G2X6</accession>
<sequence>MRLPWDQNQNQHHQSTLESAHEYGEKGIESQSRPRLSYHTAPWQVSVSLSLSLSCPGCWLVLPLMTASRPNRQPTLTVRPGT</sequence>
<comment type="caution">
    <text evidence="2">The sequence shown here is derived from an EMBL/GenBank/DDBJ whole genome shotgun (WGS) entry which is preliminary data.</text>
</comment>
<reference evidence="3" key="1">
    <citation type="journal article" date="2013" name="New Phytol.">
        <title>Comparative genomic and transcriptomic analyses reveal the hemibiotrophic stage shift of Colletotrichum fungi.</title>
        <authorList>
            <person name="Gan P."/>
            <person name="Ikeda K."/>
            <person name="Irieda H."/>
            <person name="Narusaka M."/>
            <person name="O'Connell R.J."/>
            <person name="Narusaka Y."/>
            <person name="Takano Y."/>
            <person name="Kubo Y."/>
            <person name="Shirasu K."/>
        </authorList>
    </citation>
    <scope>NUCLEOTIDE SEQUENCE [LARGE SCALE GENOMIC DNA]</scope>
    <source>
        <strain evidence="3">104-T / ATCC 96160 / CBS 514.97 / LARS 414 / MAFF 240422</strain>
    </source>
</reference>
<name>A0A484G2X6_COLOR</name>
<evidence type="ECO:0000256" key="1">
    <source>
        <dbReference type="SAM" id="MobiDB-lite"/>
    </source>
</evidence>
<feature type="compositionally biased region" description="Polar residues" evidence="1">
    <location>
        <begin position="1"/>
        <end position="18"/>
    </location>
</feature>
<reference evidence="3" key="2">
    <citation type="journal article" date="2019" name="Mol. Plant Microbe Interact.">
        <title>Genome sequence resources for four phytopathogenic fungi from the Colletotrichum orbiculare species complex.</title>
        <authorList>
            <person name="Gan P."/>
            <person name="Tsushima A."/>
            <person name="Narusaka M."/>
            <person name="Narusaka Y."/>
            <person name="Takano Y."/>
            <person name="Kubo Y."/>
            <person name="Shirasu K."/>
        </authorList>
    </citation>
    <scope>GENOME REANNOTATION</scope>
    <source>
        <strain evidence="3">104-T / ATCC 96160 / CBS 514.97 / LARS 414 / MAFF 240422</strain>
    </source>
</reference>
<protein>
    <submittedName>
        <fullName evidence="2">Uncharacterized protein</fullName>
    </submittedName>
</protein>
<proteinExistence type="predicted"/>
<keyword evidence="3" id="KW-1185">Reference proteome</keyword>
<evidence type="ECO:0000313" key="3">
    <source>
        <dbReference type="Proteomes" id="UP000014480"/>
    </source>
</evidence>
<dbReference type="EMBL" id="AMCV02000004">
    <property type="protein sequence ID" value="TDZ24573.1"/>
    <property type="molecule type" value="Genomic_DNA"/>
</dbReference>